<dbReference type="NCBIfam" id="TIGR00060">
    <property type="entry name" value="L18_bact"/>
    <property type="match status" value="1"/>
</dbReference>
<dbReference type="InterPro" id="IPR057268">
    <property type="entry name" value="Ribosomal_L18"/>
</dbReference>
<evidence type="ECO:0000256" key="7">
    <source>
        <dbReference type="HAMAP-Rule" id="MF_01337"/>
    </source>
</evidence>
<evidence type="ECO:0000256" key="2">
    <source>
        <dbReference type="ARBA" id="ARBA00022730"/>
    </source>
</evidence>
<sequence>MKRIQEKLQRRARRKLRVRKNLKGTAQKPRISVYKSNKNLYIQVIDDLNGHTITSASTVGEFKDLKVSAADAEKLGEALGKKMLDLKIQTAVFDRNGYLYHGVVKAVAEGTRKAGIKI</sequence>
<dbReference type="CDD" id="cd00432">
    <property type="entry name" value="Ribosomal_L18_L5e"/>
    <property type="match status" value="1"/>
</dbReference>
<dbReference type="GO" id="GO:0003735">
    <property type="term" value="F:structural constituent of ribosome"/>
    <property type="evidence" value="ECO:0007669"/>
    <property type="project" value="InterPro"/>
</dbReference>
<dbReference type="OrthoDB" id="9810939at2"/>
<dbReference type="GO" id="GO:0022625">
    <property type="term" value="C:cytosolic large ribosomal subunit"/>
    <property type="evidence" value="ECO:0007669"/>
    <property type="project" value="TreeGrafter"/>
</dbReference>
<dbReference type="PANTHER" id="PTHR12899">
    <property type="entry name" value="39S RIBOSOMAL PROTEIN L18, MITOCHONDRIAL"/>
    <property type="match status" value="1"/>
</dbReference>
<dbReference type="eggNOG" id="COG0256">
    <property type="taxonomic scope" value="Bacteria"/>
</dbReference>
<evidence type="ECO:0000256" key="3">
    <source>
        <dbReference type="ARBA" id="ARBA00022884"/>
    </source>
</evidence>
<dbReference type="AlphaFoldDB" id="A0A098QS24"/>
<dbReference type="GO" id="GO:0008097">
    <property type="term" value="F:5S rRNA binding"/>
    <property type="evidence" value="ECO:0007669"/>
    <property type="project" value="TreeGrafter"/>
</dbReference>
<name>A0A098QS24_9SPIO</name>
<keyword evidence="5 7" id="KW-0687">Ribonucleoprotein</keyword>
<reference evidence="8 9" key="1">
    <citation type="submission" date="2014-05" db="EMBL/GenBank/DDBJ databases">
        <title>De novo Genome Sequence of Spirocheata sp.</title>
        <authorList>
            <person name="Shivani Y."/>
            <person name="Subhash Y."/>
            <person name="Tushar L."/>
            <person name="Sasikala C."/>
            <person name="Ramana C.V."/>
        </authorList>
    </citation>
    <scope>NUCLEOTIDE SEQUENCE [LARGE SCALE GENOMIC DNA]</scope>
    <source>
        <strain evidence="8 9">JC230</strain>
    </source>
</reference>
<accession>A0A098QS24</accession>
<evidence type="ECO:0000256" key="4">
    <source>
        <dbReference type="ARBA" id="ARBA00022980"/>
    </source>
</evidence>
<dbReference type="SUPFAM" id="SSF53137">
    <property type="entry name" value="Translational machinery components"/>
    <property type="match status" value="1"/>
</dbReference>
<dbReference type="GO" id="GO:0006412">
    <property type="term" value="P:translation"/>
    <property type="evidence" value="ECO:0007669"/>
    <property type="project" value="UniProtKB-UniRule"/>
</dbReference>
<keyword evidence="2 7" id="KW-0699">rRNA-binding</keyword>
<dbReference type="Gene3D" id="3.30.420.100">
    <property type="match status" value="1"/>
</dbReference>
<dbReference type="STRING" id="1480694.DC28_14280"/>
<keyword evidence="3 7" id="KW-0694">RNA-binding</keyword>
<evidence type="ECO:0000313" key="8">
    <source>
        <dbReference type="EMBL" id="KGE70675.1"/>
    </source>
</evidence>
<keyword evidence="4 7" id="KW-0689">Ribosomal protein</keyword>
<dbReference type="Proteomes" id="UP000029692">
    <property type="component" value="Unassembled WGS sequence"/>
</dbReference>
<keyword evidence="9" id="KW-1185">Reference proteome</keyword>
<evidence type="ECO:0000256" key="6">
    <source>
        <dbReference type="ARBA" id="ARBA00035197"/>
    </source>
</evidence>
<organism evidence="8 9">
    <name type="scientific">Spirochaeta lutea</name>
    <dbReference type="NCBI Taxonomy" id="1480694"/>
    <lineage>
        <taxon>Bacteria</taxon>
        <taxon>Pseudomonadati</taxon>
        <taxon>Spirochaetota</taxon>
        <taxon>Spirochaetia</taxon>
        <taxon>Spirochaetales</taxon>
        <taxon>Spirochaetaceae</taxon>
        <taxon>Spirochaeta</taxon>
    </lineage>
</organism>
<dbReference type="PANTHER" id="PTHR12899:SF3">
    <property type="entry name" value="LARGE RIBOSOMAL SUBUNIT PROTEIN UL18M"/>
    <property type="match status" value="1"/>
</dbReference>
<evidence type="ECO:0000313" key="9">
    <source>
        <dbReference type="Proteomes" id="UP000029692"/>
    </source>
</evidence>
<gene>
    <name evidence="7" type="primary">rplR</name>
    <name evidence="8" type="ORF">DC28_14280</name>
</gene>
<dbReference type="EMBL" id="JNUP01000072">
    <property type="protein sequence ID" value="KGE70675.1"/>
    <property type="molecule type" value="Genomic_DNA"/>
</dbReference>
<comment type="function">
    <text evidence="7">This is one of the proteins that bind and probably mediate the attachment of the 5S RNA into the large ribosomal subunit, where it forms part of the central protuberance.</text>
</comment>
<proteinExistence type="inferred from homology"/>
<protein>
    <recommendedName>
        <fullName evidence="6 7">Large ribosomal subunit protein uL18</fullName>
    </recommendedName>
</protein>
<dbReference type="Pfam" id="PF00861">
    <property type="entry name" value="Ribosomal_L18p"/>
    <property type="match status" value="1"/>
</dbReference>
<evidence type="ECO:0000256" key="5">
    <source>
        <dbReference type="ARBA" id="ARBA00023274"/>
    </source>
</evidence>
<comment type="similarity">
    <text evidence="1 7">Belongs to the universal ribosomal protein uL18 family.</text>
</comment>
<comment type="subunit">
    <text evidence="7">Part of the 50S ribosomal subunit; part of the 5S rRNA/L5/L18/L25 subcomplex. Contacts the 5S and 23S rRNAs.</text>
</comment>
<dbReference type="InterPro" id="IPR005484">
    <property type="entry name" value="Ribosomal_uL18_bac/plant/anim"/>
</dbReference>
<evidence type="ECO:0000256" key="1">
    <source>
        <dbReference type="ARBA" id="ARBA00007116"/>
    </source>
</evidence>
<dbReference type="InterPro" id="IPR004389">
    <property type="entry name" value="Ribosomal_uL18_bac-type"/>
</dbReference>
<dbReference type="HAMAP" id="MF_01337_B">
    <property type="entry name" value="Ribosomal_uL18_B"/>
    <property type="match status" value="1"/>
</dbReference>
<comment type="caution">
    <text evidence="8">The sequence shown here is derived from an EMBL/GenBank/DDBJ whole genome shotgun (WGS) entry which is preliminary data.</text>
</comment>
<dbReference type="RefSeq" id="WP_037549990.1">
    <property type="nucleotide sequence ID" value="NZ_JNUP01000072.1"/>
</dbReference>